<dbReference type="EMBL" id="AFYH01102540">
    <property type="status" value="NOT_ANNOTATED_CDS"/>
    <property type="molecule type" value="Genomic_DNA"/>
</dbReference>
<dbReference type="SUPFAM" id="SSF111126">
    <property type="entry name" value="Ligand-binding domain in the NO signalling and Golgi transport"/>
    <property type="match status" value="1"/>
</dbReference>
<dbReference type="Pfam" id="PF07700">
    <property type="entry name" value="HNOB"/>
    <property type="match status" value="1"/>
</dbReference>
<gene>
    <name evidence="8" type="primary">GUCY1A2</name>
</gene>
<evidence type="ECO:0000256" key="3">
    <source>
        <dbReference type="ARBA" id="ARBA00023293"/>
    </source>
</evidence>
<feature type="transmembrane region" description="Helical" evidence="5">
    <location>
        <begin position="135"/>
        <end position="157"/>
    </location>
</feature>
<dbReference type="GO" id="GO:0070482">
    <property type="term" value="P:response to oxygen levels"/>
    <property type="evidence" value="ECO:0007669"/>
    <property type="project" value="TreeGrafter"/>
</dbReference>
<reference evidence="8" key="3">
    <citation type="submission" date="2025-09" db="UniProtKB">
        <authorList>
            <consortium name="Ensembl"/>
        </authorList>
    </citation>
    <scope>IDENTIFICATION</scope>
</reference>
<evidence type="ECO:0000256" key="2">
    <source>
        <dbReference type="ARBA" id="ARBA00022741"/>
    </source>
</evidence>
<evidence type="ECO:0000313" key="9">
    <source>
        <dbReference type="Proteomes" id="UP000008672"/>
    </source>
</evidence>
<feature type="domain" description="Haem NO binding associated" evidence="7">
    <location>
        <begin position="312"/>
        <end position="395"/>
    </location>
</feature>
<keyword evidence="5" id="KW-1133">Transmembrane helix</keyword>
<proteinExistence type="predicted"/>
<dbReference type="GO" id="GO:0020037">
    <property type="term" value="F:heme binding"/>
    <property type="evidence" value="ECO:0007669"/>
    <property type="project" value="InterPro"/>
</dbReference>
<dbReference type="FunFam" id="3.90.1520.10:FF:000003">
    <property type="entry name" value="Guanylate cyclase soluble subunit alpha-2"/>
    <property type="match status" value="1"/>
</dbReference>
<dbReference type="EMBL" id="AFYH01102538">
    <property type="status" value="NOT_ANNOTATED_CDS"/>
    <property type="molecule type" value="Genomic_DNA"/>
</dbReference>
<reference evidence="9" key="1">
    <citation type="submission" date="2011-08" db="EMBL/GenBank/DDBJ databases">
        <title>The draft genome of Latimeria chalumnae.</title>
        <authorList>
            <person name="Di Palma F."/>
            <person name="Alfoldi J."/>
            <person name="Johnson J."/>
            <person name="Berlin A."/>
            <person name="Gnerre S."/>
            <person name="Jaffe D."/>
            <person name="MacCallum I."/>
            <person name="Young S."/>
            <person name="Walker B.J."/>
            <person name="Lander E."/>
            <person name="Lindblad-Toh K."/>
        </authorList>
    </citation>
    <scope>NUCLEOTIDE SEQUENCE [LARGE SCALE GENOMIC DNA]</scope>
    <source>
        <strain evidence="9">Wild caught</strain>
    </source>
</reference>
<evidence type="ECO:0000256" key="1">
    <source>
        <dbReference type="ARBA" id="ARBA00012202"/>
    </source>
</evidence>
<accession>H3AYB7</accession>
<dbReference type="GeneTree" id="ENSGT00940000157765"/>
<dbReference type="EC" id="4.6.1.2" evidence="1"/>
<sequence length="399" mass="45039">MSGRKISSESFSSVGSDFLESPEDGLGDCPFSRVFWNGRSPSGSGSGPCPPEEAACWAAPGRAPRRRRVNLDSLGDSIRKLTSPTPQTIQWTLQRTLQYYEHEVIRGATSGLKKCLCIAHSFKKLFLLSYLKNHFLILGMTFLVVLQSKCLILFAGLKLEELQEKFGEEFFNVCFEENERVLRAVGSTLQDFFNGFDALLEHIRTSCGQQATFESPSFLCRDLSDGTFMLHYFHPNRIVGFAMPGMIKVAARKIYQLQVKVEQVSNVCDKLCSEDSNQCNCKSLNFLIKVSENVNITKTPPLRSSHSPSDLRISISTFCRAFPFHLMFDPNMLILQLGEGLRKQMKCEPHKIFKFQDCFEIVSPKTTCTYQSVLLRLSTPFVIRTRPDTSGLEDQDKVS</sequence>
<dbReference type="Gene3D" id="3.90.1520.10">
    <property type="entry name" value="H-NOX domain"/>
    <property type="match status" value="1"/>
</dbReference>
<feature type="region of interest" description="Disordered" evidence="4">
    <location>
        <begin position="1"/>
        <end position="23"/>
    </location>
</feature>
<keyword evidence="3" id="KW-0141">cGMP biosynthesis</keyword>
<evidence type="ECO:0000256" key="4">
    <source>
        <dbReference type="SAM" id="MobiDB-lite"/>
    </source>
</evidence>
<keyword evidence="5" id="KW-0472">Membrane</keyword>
<evidence type="ECO:0000259" key="6">
    <source>
        <dbReference type="Pfam" id="PF07700"/>
    </source>
</evidence>
<dbReference type="InterPro" id="IPR024096">
    <property type="entry name" value="NO_sig/Golgi_transp_ligand-bd"/>
</dbReference>
<dbReference type="EMBL" id="AFYH01102537">
    <property type="status" value="NOT_ANNOTATED_CDS"/>
    <property type="molecule type" value="Genomic_DNA"/>
</dbReference>
<dbReference type="Gene3D" id="3.30.450.260">
    <property type="entry name" value="Haem NO binding associated domain"/>
    <property type="match status" value="1"/>
</dbReference>
<dbReference type="PANTHER" id="PTHR45655:SF7">
    <property type="entry name" value="GUANYLATE CYCLASE SOLUBLE SUBUNIT ALPHA-2"/>
    <property type="match status" value="1"/>
</dbReference>
<dbReference type="Proteomes" id="UP000008672">
    <property type="component" value="Unassembled WGS sequence"/>
</dbReference>
<feature type="domain" description="Heme NO-binding" evidence="6">
    <location>
        <begin position="156"/>
        <end position="263"/>
    </location>
</feature>
<dbReference type="GO" id="GO:0004383">
    <property type="term" value="F:guanylate cyclase activity"/>
    <property type="evidence" value="ECO:0007669"/>
    <property type="project" value="UniProtKB-EC"/>
</dbReference>
<evidence type="ECO:0000313" key="8">
    <source>
        <dbReference type="Ensembl" id="ENSLACP00000014638.1"/>
    </source>
</evidence>
<evidence type="ECO:0000256" key="5">
    <source>
        <dbReference type="SAM" id="Phobius"/>
    </source>
</evidence>
<reference evidence="8" key="2">
    <citation type="submission" date="2025-08" db="UniProtKB">
        <authorList>
            <consortium name="Ensembl"/>
        </authorList>
    </citation>
    <scope>IDENTIFICATION</scope>
</reference>
<dbReference type="InterPro" id="IPR011644">
    <property type="entry name" value="Heme_NO-bd"/>
</dbReference>
<dbReference type="EMBL" id="AFYH01102539">
    <property type="status" value="NOT_ANNOTATED_CDS"/>
    <property type="molecule type" value="Genomic_DNA"/>
</dbReference>
<dbReference type="InterPro" id="IPR038158">
    <property type="entry name" value="H-NOX_domain_sf"/>
</dbReference>
<dbReference type="GO" id="GO:0000166">
    <property type="term" value="F:nucleotide binding"/>
    <property type="evidence" value="ECO:0007669"/>
    <property type="project" value="UniProtKB-KW"/>
</dbReference>
<dbReference type="InterPro" id="IPR011645">
    <property type="entry name" value="HNOB_dom_associated"/>
</dbReference>
<dbReference type="InterPro" id="IPR042463">
    <property type="entry name" value="HNOB_dom_associated_sf"/>
</dbReference>
<keyword evidence="9" id="KW-1185">Reference proteome</keyword>
<keyword evidence="2" id="KW-0547">Nucleotide-binding</keyword>
<dbReference type="Ensembl" id="ENSLACT00000014740.1">
    <property type="protein sequence ID" value="ENSLACP00000014638.1"/>
    <property type="gene ID" value="ENSLACG00000012886.1"/>
</dbReference>
<dbReference type="EMBL" id="AFYH01102536">
    <property type="status" value="NOT_ANNOTATED_CDS"/>
    <property type="molecule type" value="Genomic_DNA"/>
</dbReference>
<dbReference type="AlphaFoldDB" id="H3AYB7"/>
<dbReference type="PANTHER" id="PTHR45655">
    <property type="entry name" value="GUANYLATE CYCLASE SOLUBLE SUBUNIT BETA-2"/>
    <property type="match status" value="1"/>
</dbReference>
<evidence type="ECO:0000259" key="7">
    <source>
        <dbReference type="Pfam" id="PF07701"/>
    </source>
</evidence>
<dbReference type="GO" id="GO:0019934">
    <property type="term" value="P:cGMP-mediated signaling"/>
    <property type="evidence" value="ECO:0007669"/>
    <property type="project" value="TreeGrafter"/>
</dbReference>
<keyword evidence="5" id="KW-0812">Transmembrane</keyword>
<dbReference type="Pfam" id="PF07701">
    <property type="entry name" value="HNOBA"/>
    <property type="match status" value="1"/>
</dbReference>
<organism evidence="8 9">
    <name type="scientific">Latimeria chalumnae</name>
    <name type="common">Coelacanth</name>
    <dbReference type="NCBI Taxonomy" id="7897"/>
    <lineage>
        <taxon>Eukaryota</taxon>
        <taxon>Metazoa</taxon>
        <taxon>Chordata</taxon>
        <taxon>Craniata</taxon>
        <taxon>Vertebrata</taxon>
        <taxon>Euteleostomi</taxon>
        <taxon>Coelacanthiformes</taxon>
        <taxon>Coelacanthidae</taxon>
        <taxon>Latimeria</taxon>
    </lineage>
</organism>
<name>H3AYB7_LATCH</name>
<protein>
    <recommendedName>
        <fullName evidence="1">guanylate cyclase</fullName>
        <ecNumber evidence="1">4.6.1.2</ecNumber>
    </recommendedName>
</protein>
<dbReference type="GO" id="GO:0008074">
    <property type="term" value="C:guanylate cyclase complex, soluble"/>
    <property type="evidence" value="ECO:0007669"/>
    <property type="project" value="TreeGrafter"/>
</dbReference>